<gene>
    <name evidence="2" type="ORF">A7Q10_01235</name>
</gene>
<dbReference type="HAMAP" id="MF_00386">
    <property type="entry name" value="UPF0161_YidD"/>
    <property type="match status" value="1"/>
</dbReference>
<accession>A0A4Y8P9L7</accession>
<comment type="similarity">
    <text evidence="1">Belongs to the UPF0161 family.</text>
</comment>
<dbReference type="EMBL" id="LXQC01000154">
    <property type="protein sequence ID" value="TFE67430.1"/>
    <property type="molecule type" value="Genomic_DNA"/>
</dbReference>
<dbReference type="GO" id="GO:0005886">
    <property type="term" value="C:plasma membrane"/>
    <property type="evidence" value="ECO:0007669"/>
    <property type="project" value="UniProtKB-SubCell"/>
</dbReference>
<dbReference type="InterPro" id="IPR002696">
    <property type="entry name" value="Membr_insert_effic_factor_YidD"/>
</dbReference>
<keyword evidence="1" id="KW-0472">Membrane</keyword>
<name>A0A4Y8P9L7_9BACT</name>
<reference evidence="2 3" key="1">
    <citation type="submission" date="2016-05" db="EMBL/GenBank/DDBJ databases">
        <title>Diversity and Homogeneity among Thermoacidophilic Verrucomicrobia Methanotrophs Linked with Geographical Origin.</title>
        <authorList>
            <person name="Erikstad H.-A."/>
            <person name="Smestad N.B."/>
            <person name="Ceballos R.M."/>
            <person name="Birkeland N.-K."/>
        </authorList>
    </citation>
    <scope>NUCLEOTIDE SEQUENCE [LARGE SCALE GENOMIC DNA]</scope>
    <source>
        <strain evidence="2 3">Phi</strain>
    </source>
</reference>
<comment type="subcellular location">
    <subcellularLocation>
        <location evidence="1">Cell membrane</location>
        <topology evidence="1">Peripheral membrane protein</topology>
        <orientation evidence="1">Cytoplasmic side</orientation>
    </subcellularLocation>
</comment>
<proteinExistence type="inferred from homology"/>
<protein>
    <recommendedName>
        <fullName evidence="1">Putative membrane protein insertion efficiency factor</fullName>
    </recommendedName>
</protein>
<dbReference type="OrthoDB" id="9801753at2"/>
<comment type="caution">
    <text evidence="2">The sequence shown here is derived from an EMBL/GenBank/DDBJ whole genome shotgun (WGS) entry which is preliminary data.</text>
</comment>
<evidence type="ECO:0000313" key="3">
    <source>
        <dbReference type="Proteomes" id="UP000297713"/>
    </source>
</evidence>
<sequence length="93" mass="10668">MKKIVFFLLDIYRYGLSTFRQSLGMYGVCRYYPTCSQYCREAVQKHGIMRGLILSLQRILRCHPWGGQGWDPVPDSKDLGLKGIKGVNKQANP</sequence>
<dbReference type="NCBIfam" id="TIGR00278">
    <property type="entry name" value="membrane protein insertion efficiency factor YidD"/>
    <property type="match status" value="1"/>
</dbReference>
<dbReference type="SMART" id="SM01234">
    <property type="entry name" value="Haemolytic"/>
    <property type="match status" value="1"/>
</dbReference>
<keyword evidence="1" id="KW-1003">Cell membrane</keyword>
<evidence type="ECO:0000256" key="1">
    <source>
        <dbReference type="HAMAP-Rule" id="MF_00386"/>
    </source>
</evidence>
<dbReference type="PANTHER" id="PTHR33383">
    <property type="entry name" value="MEMBRANE PROTEIN INSERTION EFFICIENCY FACTOR-RELATED"/>
    <property type="match status" value="1"/>
</dbReference>
<dbReference type="Proteomes" id="UP000297713">
    <property type="component" value="Unassembled WGS sequence"/>
</dbReference>
<keyword evidence="3" id="KW-1185">Reference proteome</keyword>
<dbReference type="PANTHER" id="PTHR33383:SF1">
    <property type="entry name" value="MEMBRANE PROTEIN INSERTION EFFICIENCY FACTOR-RELATED"/>
    <property type="match status" value="1"/>
</dbReference>
<comment type="function">
    <text evidence="1">Could be involved in insertion of integral membrane proteins into the membrane.</text>
</comment>
<organism evidence="2 3">
    <name type="scientific">Methylacidiphilum caldifontis</name>
    <dbReference type="NCBI Taxonomy" id="2795386"/>
    <lineage>
        <taxon>Bacteria</taxon>
        <taxon>Pseudomonadati</taxon>
        <taxon>Verrucomicrobiota</taxon>
        <taxon>Methylacidiphilae</taxon>
        <taxon>Methylacidiphilales</taxon>
        <taxon>Methylacidiphilaceae</taxon>
        <taxon>Methylacidiphilum (ex Ratnadevi et al. 2023)</taxon>
    </lineage>
</organism>
<dbReference type="Pfam" id="PF01809">
    <property type="entry name" value="YidD"/>
    <property type="match status" value="1"/>
</dbReference>
<dbReference type="AlphaFoldDB" id="A0A4Y8P9L7"/>
<evidence type="ECO:0000313" key="2">
    <source>
        <dbReference type="EMBL" id="TFE67430.1"/>
    </source>
</evidence>
<dbReference type="RefSeq" id="WP_134440512.1">
    <property type="nucleotide sequence ID" value="NZ_LXQC01000154.1"/>
</dbReference>